<evidence type="ECO:0000313" key="2">
    <source>
        <dbReference type="Proteomes" id="UP001151760"/>
    </source>
</evidence>
<accession>A0ABQ5FF34</accession>
<reference evidence="1" key="2">
    <citation type="submission" date="2022-01" db="EMBL/GenBank/DDBJ databases">
        <authorList>
            <person name="Yamashiro T."/>
            <person name="Shiraishi A."/>
            <person name="Satake H."/>
            <person name="Nakayama K."/>
        </authorList>
    </citation>
    <scope>NUCLEOTIDE SEQUENCE</scope>
</reference>
<dbReference type="Proteomes" id="UP001151760">
    <property type="component" value="Unassembled WGS sequence"/>
</dbReference>
<proteinExistence type="predicted"/>
<protein>
    <submittedName>
        <fullName evidence="1">Uncharacterized protein</fullName>
    </submittedName>
</protein>
<keyword evidence="2" id="KW-1185">Reference proteome</keyword>
<dbReference type="EMBL" id="BQNB010017324">
    <property type="protein sequence ID" value="GJT61858.1"/>
    <property type="molecule type" value="Genomic_DNA"/>
</dbReference>
<sequence length="124" mass="14579">MILGRLFLSTIHARIDVFDKEILLGARDDRIIFYMNSNVYHPVVLVENACMINELQGEESFNPFEIGKEYKLAFDMDIEQLVDEYELGIGKKGYVLDDIWEKYEQVHGGTMYSWLDEGFKEEER</sequence>
<evidence type="ECO:0000313" key="1">
    <source>
        <dbReference type="EMBL" id="GJT61858.1"/>
    </source>
</evidence>
<gene>
    <name evidence="1" type="ORF">Tco_1005391</name>
</gene>
<organism evidence="1 2">
    <name type="scientific">Tanacetum coccineum</name>
    <dbReference type="NCBI Taxonomy" id="301880"/>
    <lineage>
        <taxon>Eukaryota</taxon>
        <taxon>Viridiplantae</taxon>
        <taxon>Streptophyta</taxon>
        <taxon>Embryophyta</taxon>
        <taxon>Tracheophyta</taxon>
        <taxon>Spermatophyta</taxon>
        <taxon>Magnoliopsida</taxon>
        <taxon>eudicotyledons</taxon>
        <taxon>Gunneridae</taxon>
        <taxon>Pentapetalae</taxon>
        <taxon>asterids</taxon>
        <taxon>campanulids</taxon>
        <taxon>Asterales</taxon>
        <taxon>Asteraceae</taxon>
        <taxon>Asteroideae</taxon>
        <taxon>Anthemideae</taxon>
        <taxon>Anthemidinae</taxon>
        <taxon>Tanacetum</taxon>
    </lineage>
</organism>
<comment type="caution">
    <text evidence="1">The sequence shown here is derived from an EMBL/GenBank/DDBJ whole genome shotgun (WGS) entry which is preliminary data.</text>
</comment>
<name>A0ABQ5FF34_9ASTR</name>
<reference evidence="1" key="1">
    <citation type="journal article" date="2022" name="Int. J. Mol. Sci.">
        <title>Draft Genome of Tanacetum Coccineum: Genomic Comparison of Closely Related Tanacetum-Family Plants.</title>
        <authorList>
            <person name="Yamashiro T."/>
            <person name="Shiraishi A."/>
            <person name="Nakayama K."/>
            <person name="Satake H."/>
        </authorList>
    </citation>
    <scope>NUCLEOTIDE SEQUENCE</scope>
</reference>